<reference evidence="1 2" key="1">
    <citation type="journal article" date="2012" name="Stand. Genomic Sci.">
        <title>Complete genome sequence of Liberibacter crescens BT-1.</title>
        <authorList>
            <person name="Leonard M.T."/>
            <person name="Fagen J.R."/>
            <person name="Davis-Richardson A.G."/>
            <person name="Davis M.J."/>
            <person name="Triplett E.W."/>
        </authorList>
    </citation>
    <scope>NUCLEOTIDE SEQUENCE [LARGE SCALE GENOMIC DNA]</scope>
    <source>
        <strain evidence="1 2">BT-1</strain>
    </source>
</reference>
<proteinExistence type="predicted"/>
<evidence type="ECO:0000313" key="2">
    <source>
        <dbReference type="Proteomes" id="UP000010799"/>
    </source>
</evidence>
<protein>
    <submittedName>
        <fullName evidence="1">Uncharacterized protein</fullName>
    </submittedName>
</protein>
<dbReference type="STRING" id="1215343.B488_04440"/>
<accession>L0EVL7</accession>
<dbReference type="Proteomes" id="UP000010799">
    <property type="component" value="Chromosome"/>
</dbReference>
<evidence type="ECO:0000313" key="1">
    <source>
        <dbReference type="EMBL" id="AGA64436.1"/>
    </source>
</evidence>
<dbReference type="PATRIC" id="fig|1215343.11.peg.454"/>
<name>L0EVL7_LIBCB</name>
<keyword evidence="2" id="KW-1185">Reference proteome</keyword>
<organism evidence="1 2">
    <name type="scientific">Liberibacter crescens (strain BT-1)</name>
    <dbReference type="NCBI Taxonomy" id="1215343"/>
    <lineage>
        <taxon>Bacteria</taxon>
        <taxon>Pseudomonadati</taxon>
        <taxon>Pseudomonadota</taxon>
        <taxon>Alphaproteobacteria</taxon>
        <taxon>Hyphomicrobiales</taxon>
        <taxon>Rhizobiaceae</taxon>
        <taxon>Liberibacter</taxon>
    </lineage>
</organism>
<dbReference type="AlphaFoldDB" id="L0EVL7"/>
<gene>
    <name evidence="1" type="ordered locus">B488_04440</name>
</gene>
<dbReference type="EMBL" id="CP003789">
    <property type="protein sequence ID" value="AGA64436.1"/>
    <property type="molecule type" value="Genomic_DNA"/>
</dbReference>
<sequence>MAMVQWEYSNGFYPEIFPLEAYSLWNFYRIVEKARKMM</sequence>
<dbReference type="HOGENOM" id="CLU_3329606_0_0_5"/>
<dbReference type="KEGG" id="lcc:B488_04440"/>